<organism evidence="3">
    <name type="scientific">Rhizophagus irregularis</name>
    <dbReference type="NCBI Taxonomy" id="588596"/>
    <lineage>
        <taxon>Eukaryota</taxon>
        <taxon>Fungi</taxon>
        <taxon>Fungi incertae sedis</taxon>
        <taxon>Mucoromycota</taxon>
        <taxon>Glomeromycotina</taxon>
        <taxon>Glomeromycetes</taxon>
        <taxon>Glomerales</taxon>
        <taxon>Glomeraceae</taxon>
        <taxon>Rhizophagus</taxon>
    </lineage>
</organism>
<protein>
    <submittedName>
        <fullName evidence="3">MATA-HMG</fullName>
    </submittedName>
</protein>
<dbReference type="VEuPathDB" id="FungiDB:RhiirA1_70283"/>
<dbReference type="Pfam" id="PF00505">
    <property type="entry name" value="HMG_box"/>
    <property type="match status" value="1"/>
</dbReference>
<feature type="region of interest" description="Disordered" evidence="1">
    <location>
        <begin position="144"/>
        <end position="249"/>
    </location>
</feature>
<dbReference type="Proteomes" id="UP000234323">
    <property type="component" value="Unassembled WGS sequence"/>
</dbReference>
<evidence type="ECO:0000313" key="3">
    <source>
        <dbReference type="EMBL" id="ANQ33085.1"/>
    </source>
</evidence>
<dbReference type="SUPFAM" id="SSF47095">
    <property type="entry name" value="HMG-box"/>
    <property type="match status" value="1"/>
</dbReference>
<evidence type="ECO:0000313" key="4">
    <source>
        <dbReference type="EMBL" id="PKY40207.1"/>
    </source>
</evidence>
<feature type="domain" description="HMG box" evidence="2">
    <location>
        <begin position="54"/>
        <end position="106"/>
    </location>
</feature>
<dbReference type="Gene3D" id="1.10.30.10">
    <property type="entry name" value="High mobility group box domain"/>
    <property type="match status" value="1"/>
</dbReference>
<proteinExistence type="predicted"/>
<dbReference type="EMBL" id="KT211975">
    <property type="protein sequence ID" value="ANQ33085.1"/>
    <property type="molecule type" value="Genomic_DNA"/>
</dbReference>
<feature type="compositionally biased region" description="Low complexity" evidence="1">
    <location>
        <begin position="145"/>
        <end position="157"/>
    </location>
</feature>
<evidence type="ECO:0000256" key="1">
    <source>
        <dbReference type="SAM" id="MobiDB-lite"/>
    </source>
</evidence>
<dbReference type="InterPro" id="IPR009071">
    <property type="entry name" value="HMG_box_dom"/>
</dbReference>
<reference evidence="4 5" key="2">
    <citation type="submission" date="2015-10" db="EMBL/GenBank/DDBJ databases">
        <title>Genome analyses suggest a sexual origin of heterokaryosis in a supposedly ancient asexual fungus.</title>
        <authorList>
            <person name="Ropars J."/>
            <person name="Sedzielewska K."/>
            <person name="Noel J."/>
            <person name="Charron P."/>
            <person name="Farinelli L."/>
            <person name="Marton T."/>
            <person name="Kruger M."/>
            <person name="Pelin A."/>
            <person name="Brachmann A."/>
            <person name="Corradi N."/>
        </authorList>
    </citation>
    <scope>NUCLEOTIDE SEQUENCE [LARGE SCALE GENOMIC DNA]</scope>
    <source>
        <strain evidence="4 5">A4</strain>
    </source>
</reference>
<keyword evidence="5" id="KW-1185">Reference proteome</keyword>
<gene>
    <name evidence="3" type="primary">HMG51</name>
    <name evidence="4" type="ORF">RhiirA4_538671</name>
</gene>
<dbReference type="VEuPathDB" id="FungiDB:RhiirFUN_015483"/>
<feature type="compositionally biased region" description="Low complexity" evidence="1">
    <location>
        <begin position="167"/>
        <end position="196"/>
    </location>
</feature>
<reference evidence="3" key="1">
    <citation type="submission" date="2015-06" db="EMBL/GenBank/DDBJ databases">
        <title>Evolution and Diversity of Sexually-Related Genes in an Arbuscular Mycorrhizal Fungi.</title>
        <authorList>
            <person name="Charron P."/>
            <person name="Marton T."/>
            <person name="Corradi N."/>
        </authorList>
    </citation>
    <scope>NUCLEOTIDE SEQUENCE</scope>
    <source>
        <strain evidence="3">A4</strain>
    </source>
</reference>
<dbReference type="AlphaFoldDB" id="A0A1B1EW97"/>
<sequence>MSKRISRACVFIDSSNPSMPSTVINGAQPFIRPPFPPDIKPQDLLKKSRDGSMSKPPNAFIIYRKWFIETARSEGYFLPMTVISSMASQSWEQESVQVKSEYKRLGKEAFNLRNDMLPRNNKRRKREKWNIVKFDDEEVKFNLESSKTTSKSSSNNSLDNQYPLSPPESLSNESSPTSSPVISSSPTNSPVISSSSSHKESAQFMIPSPIRSSFDENLSDGADGTNELNHWFPSPESSSISSPKNNDQYLLDLEPSDSTSSFEIFDINLILEQQSQRQHSSSFLDGLEINTDSSLYDFPSKYTFNISQDFLPTESSEHYYYTM</sequence>
<evidence type="ECO:0000313" key="5">
    <source>
        <dbReference type="Proteomes" id="UP000234323"/>
    </source>
</evidence>
<evidence type="ECO:0000259" key="2">
    <source>
        <dbReference type="Pfam" id="PF00505"/>
    </source>
</evidence>
<accession>A0A1B1EW97</accession>
<dbReference type="EMBL" id="LLXI01000091">
    <property type="protein sequence ID" value="PKY40207.1"/>
    <property type="molecule type" value="Genomic_DNA"/>
</dbReference>
<dbReference type="OrthoDB" id="6247875at2759"/>
<name>A0A1B1EW97_9GLOM</name>
<dbReference type="InterPro" id="IPR036910">
    <property type="entry name" value="HMG_box_dom_sf"/>
</dbReference>
<feature type="compositionally biased region" description="Low complexity" evidence="1">
    <location>
        <begin position="233"/>
        <end position="243"/>
    </location>
</feature>
<dbReference type="VEuPathDB" id="FungiDB:FUN_019012"/>